<dbReference type="InterPro" id="IPR057331">
    <property type="entry name" value="Salactin"/>
</dbReference>
<dbReference type="SUPFAM" id="SSF53067">
    <property type="entry name" value="Actin-like ATPase domain"/>
    <property type="match status" value="1"/>
</dbReference>
<comment type="caution">
    <text evidence="1">The sequence shown here is derived from an EMBL/GenBank/DDBJ whole genome shotgun (WGS) entry which is preliminary data.</text>
</comment>
<dbReference type="Proteomes" id="UP001596417">
    <property type="component" value="Unassembled WGS sequence"/>
</dbReference>
<dbReference type="Pfam" id="PF25229">
    <property type="entry name" value="Salactin"/>
    <property type="match status" value="1"/>
</dbReference>
<dbReference type="GeneID" id="76198701"/>
<organism evidence="1 2">
    <name type="scientific">Halocatena marina</name>
    <dbReference type="NCBI Taxonomy" id="2934937"/>
    <lineage>
        <taxon>Archaea</taxon>
        <taxon>Methanobacteriati</taxon>
        <taxon>Methanobacteriota</taxon>
        <taxon>Stenosarchaea group</taxon>
        <taxon>Halobacteria</taxon>
        <taxon>Halobacteriales</taxon>
        <taxon>Natronomonadaceae</taxon>
        <taxon>Halocatena</taxon>
    </lineage>
</organism>
<proteinExistence type="predicted"/>
<reference evidence="1 2" key="1">
    <citation type="journal article" date="2019" name="Int. J. Syst. Evol. Microbiol.">
        <title>The Global Catalogue of Microorganisms (GCM) 10K type strain sequencing project: providing services to taxonomists for standard genome sequencing and annotation.</title>
        <authorList>
            <consortium name="The Broad Institute Genomics Platform"/>
            <consortium name="The Broad Institute Genome Sequencing Center for Infectious Disease"/>
            <person name="Wu L."/>
            <person name="Ma J."/>
        </authorList>
    </citation>
    <scope>NUCLEOTIDE SEQUENCE [LARGE SCALE GENOMIC DNA]</scope>
    <source>
        <strain evidence="1 2">RDMS1</strain>
    </source>
</reference>
<keyword evidence="2" id="KW-1185">Reference proteome</keyword>
<evidence type="ECO:0000313" key="2">
    <source>
        <dbReference type="Proteomes" id="UP001596417"/>
    </source>
</evidence>
<dbReference type="EMBL" id="JBHTAX010000001">
    <property type="protein sequence ID" value="MFC7189135.1"/>
    <property type="molecule type" value="Genomic_DNA"/>
</dbReference>
<sequence>MLEEKMDQVEEERPAPLGIKLGSTRTIVAESQEEGVKTHDTLTCLATYEDVLTGDQRIIYGEEAAYEYPDEVQFMLRTGLPEDETQAEATAMFFDSVVKATNTPSDSVVVYAIPAINNERGLSNLAEVLEESGVGEHLIRSYPESLCGSVPVFGDELDAIGRIFIAINFGSTNLGACVYRRGEQLSRFATGAIAGNEVDRWIANYVEEETQGRVNIDQTTAREYKEQHGDFNNFEPFTDIIQQPGGGTHEYTIERSVMDALDRYVDDAIDEIANTFLPQLANDYMKVYKHTLQEPIVLTGGMACIPGLVETFEERLSKELEHDIVVKAPDDPVTAAARGAHRIAERFVEEGRY</sequence>
<protein>
    <submittedName>
        <fullName evidence="1">Rod shape-determining protein</fullName>
    </submittedName>
</protein>
<dbReference type="PANTHER" id="PTHR42749">
    <property type="entry name" value="CELL SHAPE-DETERMINING PROTEIN MREB"/>
    <property type="match status" value="1"/>
</dbReference>
<accession>A0ABD5YRR5</accession>
<dbReference type="RefSeq" id="WP_248905017.1">
    <property type="nucleotide sequence ID" value="NZ_CP109979.1"/>
</dbReference>
<dbReference type="Gene3D" id="3.30.420.40">
    <property type="match status" value="1"/>
</dbReference>
<gene>
    <name evidence="1" type="ORF">ACFQL7_04250</name>
</gene>
<dbReference type="InterPro" id="IPR043129">
    <property type="entry name" value="ATPase_NBD"/>
</dbReference>
<name>A0ABD5YRR5_9EURY</name>
<dbReference type="PANTHER" id="PTHR42749:SF1">
    <property type="entry name" value="CELL SHAPE-DETERMINING PROTEIN MREB"/>
    <property type="match status" value="1"/>
</dbReference>
<dbReference type="AlphaFoldDB" id="A0ABD5YRR5"/>
<evidence type="ECO:0000313" key="1">
    <source>
        <dbReference type="EMBL" id="MFC7189135.1"/>
    </source>
</evidence>